<evidence type="ECO:0000313" key="4">
    <source>
        <dbReference type="EMBL" id="GAA3932071.1"/>
    </source>
</evidence>
<dbReference type="RefSeq" id="WP_344799488.1">
    <property type="nucleotide sequence ID" value="NZ_BAABBN010000007.1"/>
</dbReference>
<proteinExistence type="inferred from homology"/>
<dbReference type="NCBIfam" id="TIGR01682">
    <property type="entry name" value="moaD"/>
    <property type="match status" value="1"/>
</dbReference>
<dbReference type="InterPro" id="IPR044672">
    <property type="entry name" value="MOCS2A"/>
</dbReference>
<comment type="caution">
    <text evidence="4">The sequence shown here is derived from an EMBL/GenBank/DDBJ whole genome shotgun (WGS) entry which is preliminary data.</text>
</comment>
<evidence type="ECO:0000256" key="3">
    <source>
        <dbReference type="ARBA" id="ARBA00024247"/>
    </source>
</evidence>
<keyword evidence="5" id="KW-1185">Reference proteome</keyword>
<accession>A0ABP7MZG8</accession>
<keyword evidence="1" id="KW-0547">Nucleotide-binding</keyword>
<dbReference type="Gene3D" id="3.10.20.30">
    <property type="match status" value="1"/>
</dbReference>
<dbReference type="InterPro" id="IPR012675">
    <property type="entry name" value="Beta-grasp_dom_sf"/>
</dbReference>
<reference evidence="5" key="1">
    <citation type="journal article" date="2019" name="Int. J. Syst. Evol. Microbiol.">
        <title>The Global Catalogue of Microorganisms (GCM) 10K type strain sequencing project: providing services to taxonomists for standard genome sequencing and annotation.</title>
        <authorList>
            <consortium name="The Broad Institute Genomics Platform"/>
            <consortium name="The Broad Institute Genome Sequencing Center for Infectious Disease"/>
            <person name="Wu L."/>
            <person name="Ma J."/>
        </authorList>
    </citation>
    <scope>NUCLEOTIDE SEQUENCE [LARGE SCALE GENOMIC DNA]</scope>
    <source>
        <strain evidence="5">JCM 17551</strain>
    </source>
</reference>
<gene>
    <name evidence="4" type="primary">moaD</name>
    <name evidence="4" type="ORF">GCM10022277_31170</name>
</gene>
<dbReference type="CDD" id="cd00754">
    <property type="entry name" value="Ubl_MoaD"/>
    <property type="match status" value="1"/>
</dbReference>
<evidence type="ECO:0000256" key="2">
    <source>
        <dbReference type="ARBA" id="ARBA00024200"/>
    </source>
</evidence>
<protein>
    <recommendedName>
        <fullName evidence="3">Molybdopterin synthase sulfur carrier subunit</fullName>
    </recommendedName>
</protein>
<dbReference type="EMBL" id="BAABBN010000007">
    <property type="protein sequence ID" value="GAA3932071.1"/>
    <property type="molecule type" value="Genomic_DNA"/>
</dbReference>
<dbReference type="InterPro" id="IPR003749">
    <property type="entry name" value="ThiS/MoaD-like"/>
</dbReference>
<dbReference type="PANTHER" id="PTHR33359">
    <property type="entry name" value="MOLYBDOPTERIN SYNTHASE SULFUR CARRIER SUBUNIT"/>
    <property type="match status" value="1"/>
</dbReference>
<comment type="similarity">
    <text evidence="2">Belongs to the MoaD family.</text>
</comment>
<dbReference type="SUPFAM" id="SSF54285">
    <property type="entry name" value="MoaD/ThiS"/>
    <property type="match status" value="1"/>
</dbReference>
<dbReference type="InterPro" id="IPR016155">
    <property type="entry name" value="Mopterin_synth/thiamin_S_b"/>
</dbReference>
<sequence length="82" mass="8840">MKVVYFARLRESVGLSEEIIEKPVDVNTAGELKDWLAARGEPFQSALSGARVLMAVDQEHAQADSDISTCSEVAFFPPVTGG</sequence>
<evidence type="ECO:0000313" key="5">
    <source>
        <dbReference type="Proteomes" id="UP001501565"/>
    </source>
</evidence>
<dbReference type="Pfam" id="PF02597">
    <property type="entry name" value="ThiS"/>
    <property type="match status" value="1"/>
</dbReference>
<dbReference type="Proteomes" id="UP001501565">
    <property type="component" value="Unassembled WGS sequence"/>
</dbReference>
<evidence type="ECO:0000256" key="1">
    <source>
        <dbReference type="ARBA" id="ARBA00022741"/>
    </source>
</evidence>
<name>A0ABP7MZG8_9GAMM</name>
<dbReference type="PANTHER" id="PTHR33359:SF1">
    <property type="entry name" value="MOLYBDOPTERIN SYNTHASE SULFUR CARRIER SUBUNIT"/>
    <property type="match status" value="1"/>
</dbReference>
<organism evidence="4 5">
    <name type="scientific">Litoribacillus peritrichatus</name>
    <dbReference type="NCBI Taxonomy" id="718191"/>
    <lineage>
        <taxon>Bacteria</taxon>
        <taxon>Pseudomonadati</taxon>
        <taxon>Pseudomonadota</taxon>
        <taxon>Gammaproteobacteria</taxon>
        <taxon>Oceanospirillales</taxon>
        <taxon>Oceanospirillaceae</taxon>
        <taxon>Litoribacillus</taxon>
    </lineage>
</organism>